<name>A0ABY0QZ89_9FLAO</name>
<dbReference type="NCBIfam" id="TIGR03696">
    <property type="entry name" value="Rhs_assc_core"/>
    <property type="match status" value="1"/>
</dbReference>
<dbReference type="InterPro" id="IPR022385">
    <property type="entry name" value="Rhs_assc_core"/>
</dbReference>
<proteinExistence type="predicted"/>
<accession>A0ABY0QZ89</accession>
<dbReference type="EMBL" id="FNHD01000014">
    <property type="protein sequence ID" value="SDM14771.1"/>
    <property type="molecule type" value="Genomic_DNA"/>
</dbReference>
<keyword evidence="2" id="KW-0732">Signal</keyword>
<evidence type="ECO:0000256" key="1">
    <source>
        <dbReference type="SAM" id="Phobius"/>
    </source>
</evidence>
<sequence length="1219" mass="136474">MGMLLQSTNTTTKTKHTMKKKLSILLIFSFYCFHAQTTLPASENYIYSKTCLSGDCTKKAESVQYFDGLGRLKQSVSVKSSPSGKDIVIPVEYDSYGRQIKSYLPIPQPSTQNGGIHSDPLSAATATYGNEKIYSEKIPEASPLGRVIQQKSQGNEWSSHPAYMSYKTNADQEVNKYSVSTTWTAGRTNSVLSYDGKYPEGQLYKTQVTDEDGNISTEFKNKKGQVILTRKTDGSQNLDTYFVYNEYGQKAFVITPSASFSNAIDDNILDNLCYQYRYDGWNRLVEKKLPGKGWEYMIYDKADRLVAAKDSQNPWIFTKYDQLGRVTYTGTADLGSRVDAQAALNNLSGTAAANNESKSSSSFSHSGIQIYYSNSAYPTNITSILSVNYYDVYPADAPAIPTQILGQNVLSQDAQNSSISTKSLPTASYVKNIENDSWTKNYIWYDHKGRTVGTHSINHLGGYTQTESLLDFAGVPQQSIVRHKRLNTDTEKVITQTFTYDHQNRVLIHKHKVGNNSEEILAQNTYNELSQVVTKKVGGTALSSPLQTVDYHYNIRGWIQGVNNPENLGNDLFAYTLKYHNPDNTIARYNGNIAEIDWKKNNFYAEPVLRRFSFTYDNANRLSQAAFSEPNSAVPHNGLYNETAAYDANGNITELLRNAPAMNGIGANLIDNLAYHYQGNKLTNVDDKSGNSTGYEGGNNTIDYDDNGNMVTMPDKMIDQIEYNILNLPVNIKIKENRKKVSYLYRADGTKLRKNFMAVGDNGQIYASSTQYLDGFQYASSNGDELWALFQEAGGGAYEPEAFEEFLNSYDYENVLKFVPTAEGFYDFENNQYIYQYKDHLGNARLSYKKEGDKLSVTDSNDYYAFGMSFVRNKEEEARFGTGSYVNFKYNGKELQETGMYDYGWRHYMADLGRWNGIDQLAEMYQSTSTYAYVANNPVMRFDVDGRWFNEDGTIDTSGRTPNFTTGKQYRDSFLGANRNDGSTGGMSQELIDRMLALGGDWYNTEYGFESSDHIALGYNGSYLSLNTLIDGFIDIPEVVLNGDSSSWGSQMWNHFNSFTNSVNSYAKGINNYPMIDFPSFLEKHYNGGLGYTEVAVKAYQRIPNDVKRHYAYKLSKVTPWKSGKIYQNSKAFMNKAGRLAGKFGKASTALSVVAIGMDIADDGHIKTSSLLNGGLLAAGLFIPGAAPFILAYGILDYTFDIGDKIDAQFGGINTHIYD</sequence>
<dbReference type="Proteomes" id="UP000199242">
    <property type="component" value="Unassembled WGS sequence"/>
</dbReference>
<keyword evidence="5" id="KW-1185">Reference proteome</keyword>
<feature type="chain" id="PRO_5046249042" evidence="2">
    <location>
        <begin position="36"/>
        <end position="1219"/>
    </location>
</feature>
<gene>
    <name evidence="4" type="ORF">SAMN05216273_114102</name>
</gene>
<protein>
    <submittedName>
        <fullName evidence="4">RHS repeat-associated core domain-containing protein</fullName>
    </submittedName>
</protein>
<feature type="domain" description="DUF6443" evidence="3">
    <location>
        <begin position="50"/>
        <end position="161"/>
    </location>
</feature>
<dbReference type="Gene3D" id="2.180.10.10">
    <property type="entry name" value="RHS repeat-associated core"/>
    <property type="match status" value="1"/>
</dbReference>
<evidence type="ECO:0000256" key="2">
    <source>
        <dbReference type="SAM" id="SignalP"/>
    </source>
</evidence>
<dbReference type="InterPro" id="IPR045619">
    <property type="entry name" value="DUF6443"/>
</dbReference>
<feature type="transmembrane region" description="Helical" evidence="1">
    <location>
        <begin position="1176"/>
        <end position="1196"/>
    </location>
</feature>
<dbReference type="PANTHER" id="PTHR32305">
    <property type="match status" value="1"/>
</dbReference>
<feature type="signal peptide" evidence="2">
    <location>
        <begin position="1"/>
        <end position="35"/>
    </location>
</feature>
<organism evidence="4 5">
    <name type="scientific">Chryseobacterium taihuense</name>
    <dbReference type="NCBI Taxonomy" id="1141221"/>
    <lineage>
        <taxon>Bacteria</taxon>
        <taxon>Pseudomonadati</taxon>
        <taxon>Bacteroidota</taxon>
        <taxon>Flavobacteriia</taxon>
        <taxon>Flavobacteriales</taxon>
        <taxon>Weeksellaceae</taxon>
        <taxon>Chryseobacterium group</taxon>
        <taxon>Chryseobacterium</taxon>
    </lineage>
</organism>
<keyword evidence="1" id="KW-0812">Transmembrane</keyword>
<keyword evidence="1" id="KW-0472">Membrane</keyword>
<comment type="caution">
    <text evidence="4">The sequence shown here is derived from an EMBL/GenBank/DDBJ whole genome shotgun (WGS) entry which is preliminary data.</text>
</comment>
<evidence type="ECO:0000313" key="5">
    <source>
        <dbReference type="Proteomes" id="UP000199242"/>
    </source>
</evidence>
<dbReference type="PANTHER" id="PTHR32305:SF15">
    <property type="entry name" value="PROTEIN RHSA-RELATED"/>
    <property type="match status" value="1"/>
</dbReference>
<dbReference type="InterPro" id="IPR050708">
    <property type="entry name" value="T6SS_VgrG/RHS"/>
</dbReference>
<reference evidence="4 5" key="1">
    <citation type="submission" date="2016-10" db="EMBL/GenBank/DDBJ databases">
        <authorList>
            <person name="Varghese N."/>
            <person name="Submissions S."/>
        </authorList>
    </citation>
    <scope>NUCLEOTIDE SEQUENCE [LARGE SCALE GENOMIC DNA]</scope>
    <source>
        <strain evidence="4 5">CGMCC 1.10941</strain>
    </source>
</reference>
<evidence type="ECO:0000313" key="4">
    <source>
        <dbReference type="EMBL" id="SDM14771.1"/>
    </source>
</evidence>
<keyword evidence="1" id="KW-1133">Transmembrane helix</keyword>
<dbReference type="Pfam" id="PF20041">
    <property type="entry name" value="DUF6443"/>
    <property type="match status" value="1"/>
</dbReference>
<evidence type="ECO:0000259" key="3">
    <source>
        <dbReference type="Pfam" id="PF20041"/>
    </source>
</evidence>